<evidence type="ECO:0000313" key="19">
    <source>
        <dbReference type="Ensembl" id="ENSSHAP00000040951.1"/>
    </source>
</evidence>
<reference evidence="19" key="3">
    <citation type="submission" date="2025-09" db="UniProtKB">
        <authorList>
            <consortium name="Ensembl"/>
        </authorList>
    </citation>
    <scope>IDENTIFICATION</scope>
</reference>
<dbReference type="FunFam" id="1.10.10.60:FF:000020">
    <property type="entry name" value="Ceramide synthase 5"/>
    <property type="match status" value="1"/>
</dbReference>
<gene>
    <name evidence="19" type="primary">LOC116420809</name>
</gene>
<keyword evidence="4" id="KW-0444">Lipid biosynthesis</keyword>
<evidence type="ECO:0000256" key="12">
    <source>
        <dbReference type="PROSITE-ProRule" id="PRU00108"/>
    </source>
</evidence>
<keyword evidence="8 16" id="KW-1133">Transmembrane helix</keyword>
<reference evidence="19 20" key="1">
    <citation type="journal article" date="2011" name="Proc. Natl. Acad. Sci. U.S.A.">
        <title>Genetic diversity and population structure of the endangered marsupial Sarcophilus harrisii (Tasmanian devil).</title>
        <authorList>
            <person name="Miller W."/>
            <person name="Hayes V.M."/>
            <person name="Ratan A."/>
            <person name="Petersen D.C."/>
            <person name="Wittekindt N.E."/>
            <person name="Miller J."/>
            <person name="Walenz B."/>
            <person name="Knight J."/>
            <person name="Qi J."/>
            <person name="Zhao F."/>
            <person name="Wang Q."/>
            <person name="Bedoya-Reina O.C."/>
            <person name="Katiyar N."/>
            <person name="Tomsho L.P."/>
            <person name="Kasson L.M."/>
            <person name="Hardie R.A."/>
            <person name="Woodbridge P."/>
            <person name="Tindall E.A."/>
            <person name="Bertelsen M.F."/>
            <person name="Dixon D."/>
            <person name="Pyecroft S."/>
            <person name="Helgen K.M."/>
            <person name="Lesk A.M."/>
            <person name="Pringle T.H."/>
            <person name="Patterson N."/>
            <person name="Zhang Y."/>
            <person name="Kreiss A."/>
            <person name="Woods G.M."/>
            <person name="Jones M.E."/>
            <person name="Schuster S.C."/>
        </authorList>
    </citation>
    <scope>NUCLEOTIDE SEQUENCE [LARGE SCALE GENOMIC DNA]</scope>
</reference>
<comment type="catalytic activity">
    <reaction evidence="11">
        <text>sphinganine + octadecanoyl-CoA = N-(octadecanoyl)-sphinganine + CoA + H(+)</text>
        <dbReference type="Rhea" id="RHEA:36547"/>
        <dbReference type="ChEBI" id="CHEBI:15378"/>
        <dbReference type="ChEBI" id="CHEBI:57287"/>
        <dbReference type="ChEBI" id="CHEBI:57394"/>
        <dbReference type="ChEBI" id="CHEBI:57817"/>
        <dbReference type="ChEBI" id="CHEBI:67033"/>
    </reaction>
    <physiologicalReaction direction="left-to-right" evidence="11">
        <dbReference type="Rhea" id="RHEA:36548"/>
    </physiologicalReaction>
</comment>
<dbReference type="RefSeq" id="XP_031804155.1">
    <property type="nucleotide sequence ID" value="XM_031948295.1"/>
</dbReference>
<dbReference type="UniPathway" id="UPA00222"/>
<feature type="transmembrane region" description="Helical" evidence="16">
    <location>
        <begin position="211"/>
        <end position="229"/>
    </location>
</feature>
<dbReference type="GeneTree" id="ENSGT01030000234515"/>
<evidence type="ECO:0000256" key="9">
    <source>
        <dbReference type="ARBA" id="ARBA00023098"/>
    </source>
</evidence>
<evidence type="ECO:0000256" key="5">
    <source>
        <dbReference type="ARBA" id="ARBA00022679"/>
    </source>
</evidence>
<evidence type="ECO:0000256" key="11">
    <source>
        <dbReference type="ARBA" id="ARBA00049036"/>
    </source>
</evidence>
<dbReference type="SMART" id="SM00724">
    <property type="entry name" value="TLC"/>
    <property type="match status" value="1"/>
</dbReference>
<proteinExistence type="predicted"/>
<evidence type="ECO:0000256" key="13">
    <source>
        <dbReference type="PROSITE-ProRule" id="PRU00205"/>
    </source>
</evidence>
<keyword evidence="9" id="KW-0443">Lipid metabolism</keyword>
<dbReference type="GeneID" id="116420809"/>
<evidence type="ECO:0000256" key="2">
    <source>
        <dbReference type="ARBA" id="ARBA00004760"/>
    </source>
</evidence>
<keyword evidence="7" id="KW-0256">Endoplasmic reticulum</keyword>
<evidence type="ECO:0008006" key="21">
    <source>
        <dbReference type="Google" id="ProtNLM"/>
    </source>
</evidence>
<dbReference type="PANTHER" id="PTHR12560:SF6">
    <property type="entry name" value="CERAMIDE SYNTHASE 4"/>
    <property type="match status" value="1"/>
</dbReference>
<dbReference type="InterPro" id="IPR001356">
    <property type="entry name" value="HD"/>
</dbReference>
<evidence type="ECO:0000256" key="3">
    <source>
        <dbReference type="ARBA" id="ARBA00004991"/>
    </source>
</evidence>
<evidence type="ECO:0000256" key="8">
    <source>
        <dbReference type="ARBA" id="ARBA00022989"/>
    </source>
</evidence>
<dbReference type="GO" id="GO:0003677">
    <property type="term" value="F:DNA binding"/>
    <property type="evidence" value="ECO:0007669"/>
    <property type="project" value="UniProtKB-UniRule"/>
</dbReference>
<dbReference type="PROSITE" id="PS50922">
    <property type="entry name" value="TLC"/>
    <property type="match status" value="1"/>
</dbReference>
<evidence type="ECO:0000256" key="6">
    <source>
        <dbReference type="ARBA" id="ARBA00022692"/>
    </source>
</evidence>
<evidence type="ECO:0000256" key="16">
    <source>
        <dbReference type="SAM" id="Phobius"/>
    </source>
</evidence>
<dbReference type="PROSITE" id="PS50071">
    <property type="entry name" value="HOMEOBOX_2"/>
    <property type="match status" value="1"/>
</dbReference>
<dbReference type="CDD" id="cd00086">
    <property type="entry name" value="homeodomain"/>
    <property type="match status" value="1"/>
</dbReference>
<feature type="DNA-binding region" description="Homeobox" evidence="12">
    <location>
        <begin position="86"/>
        <end position="129"/>
    </location>
</feature>
<evidence type="ECO:0000256" key="10">
    <source>
        <dbReference type="ARBA" id="ARBA00023136"/>
    </source>
</evidence>
<feature type="region of interest" description="Disordered" evidence="15">
    <location>
        <begin position="344"/>
        <end position="383"/>
    </location>
</feature>
<feature type="transmembrane region" description="Helical" evidence="16">
    <location>
        <begin position="136"/>
        <end position="155"/>
    </location>
</feature>
<feature type="transmembrane region" description="Helical" evidence="16">
    <location>
        <begin position="39"/>
        <end position="56"/>
    </location>
</feature>
<name>A0A7N4PQC4_SARHA</name>
<evidence type="ECO:0000259" key="18">
    <source>
        <dbReference type="PROSITE" id="PS50922"/>
    </source>
</evidence>
<dbReference type="PIRSF" id="PIRSF005225">
    <property type="entry name" value="LAG1_LAC1"/>
    <property type="match status" value="1"/>
</dbReference>
<dbReference type="Proteomes" id="UP000007648">
    <property type="component" value="Unassembled WGS sequence"/>
</dbReference>
<dbReference type="InterPro" id="IPR009057">
    <property type="entry name" value="Homeodomain-like_sf"/>
</dbReference>
<dbReference type="AlphaFoldDB" id="A0A7N4PQC4"/>
<keyword evidence="5" id="KW-0808">Transferase</keyword>
<dbReference type="RefSeq" id="XP_031804154.1">
    <property type="nucleotide sequence ID" value="XM_031948294.1"/>
</dbReference>
<evidence type="ECO:0000256" key="1">
    <source>
        <dbReference type="ARBA" id="ARBA00004477"/>
    </source>
</evidence>
<keyword evidence="6 13" id="KW-0812">Transmembrane</keyword>
<keyword evidence="20" id="KW-1185">Reference proteome</keyword>
<dbReference type="InterPro" id="IPR016439">
    <property type="entry name" value="Lag1/Lac1-like"/>
</dbReference>
<dbReference type="InParanoid" id="A0A7N4PQC4"/>
<evidence type="ECO:0000256" key="4">
    <source>
        <dbReference type="ARBA" id="ARBA00022516"/>
    </source>
</evidence>
<evidence type="ECO:0000256" key="15">
    <source>
        <dbReference type="SAM" id="MobiDB-lite"/>
    </source>
</evidence>
<dbReference type="GO" id="GO:0046513">
    <property type="term" value="P:ceramide biosynthetic process"/>
    <property type="evidence" value="ECO:0007669"/>
    <property type="project" value="InterPro"/>
</dbReference>
<dbReference type="GO" id="GO:0050291">
    <property type="term" value="F:sphingosine N-acyltransferase activity"/>
    <property type="evidence" value="ECO:0007669"/>
    <property type="project" value="InterPro"/>
</dbReference>
<feature type="domain" description="TLC" evidence="18">
    <location>
        <begin position="131"/>
        <end position="332"/>
    </location>
</feature>
<protein>
    <recommendedName>
        <fullName evidence="21">Ceramide synthase 4</fullName>
    </recommendedName>
</protein>
<sequence>MLTSLYDRFWKQEYWFPSQYSWADMEDSNGVIYTHPKDLLAAIPLVFIILIVRYSFERVVGLPLARLMGVHDARRIKAFHNPILESFFRSQSQNPKEAQLNDLANKCSLSLRQVQRWFRCRRNQEQPLLSKKFCEACWRFIVYSYFFFGGFLAIYNEPWLWKSKVCWEGFPKQPLKPAIYWWYLLEFGFYLSLITTLSFDVKRKDFREQIIHHFSAIILIYFSYCANYIRIGTLVMLLHDVSDVFLEAGKMFNYAQWKNSSEIVFIIFTVIFLFSRLILLPYRVLYTTIYDSMAAHKPFFGYYFSNALLFILQALNIFWSFLILQMFFKLIIIGKIQKDVRSDIEEEDEQSETEQQKNGSPAMSLVAFPNPKVPEGLAQTKRH</sequence>
<evidence type="ECO:0000259" key="17">
    <source>
        <dbReference type="PROSITE" id="PS50071"/>
    </source>
</evidence>
<dbReference type="GO" id="GO:0005789">
    <property type="term" value="C:endoplasmic reticulum membrane"/>
    <property type="evidence" value="ECO:0007669"/>
    <property type="project" value="UniProtKB-SubCell"/>
</dbReference>
<feature type="transmembrane region" description="Helical" evidence="16">
    <location>
        <begin position="180"/>
        <end position="199"/>
    </location>
</feature>
<keyword evidence="12 14" id="KW-0238">DNA-binding</keyword>
<evidence type="ECO:0000256" key="14">
    <source>
        <dbReference type="RuleBase" id="RU000682"/>
    </source>
</evidence>
<dbReference type="OrthoDB" id="537032at2759"/>
<keyword evidence="12 14" id="KW-0539">Nucleus</keyword>
<comment type="subcellular location">
    <subcellularLocation>
        <location evidence="1">Endoplasmic reticulum membrane</location>
        <topology evidence="1">Multi-pass membrane protein</topology>
    </subcellularLocation>
    <subcellularLocation>
        <location evidence="12 14">Nucleus</location>
    </subcellularLocation>
</comment>
<dbReference type="PANTHER" id="PTHR12560">
    <property type="entry name" value="LONGEVITY ASSURANCE FACTOR 1 LAG1"/>
    <property type="match status" value="1"/>
</dbReference>
<comment type="pathway">
    <text evidence="2">Lipid metabolism; sphingolipid metabolism.</text>
</comment>
<evidence type="ECO:0000313" key="20">
    <source>
        <dbReference type="Proteomes" id="UP000007648"/>
    </source>
</evidence>
<dbReference type="KEGG" id="shr:116420809"/>
<dbReference type="InterPro" id="IPR006634">
    <property type="entry name" value="TLC-dom"/>
</dbReference>
<dbReference type="SUPFAM" id="SSF46689">
    <property type="entry name" value="Homeodomain-like"/>
    <property type="match status" value="1"/>
</dbReference>
<accession>A0A7N4PQC4</accession>
<dbReference type="Pfam" id="PF00046">
    <property type="entry name" value="Homeodomain"/>
    <property type="match status" value="1"/>
</dbReference>
<evidence type="ECO:0000256" key="7">
    <source>
        <dbReference type="ARBA" id="ARBA00022824"/>
    </source>
</evidence>
<keyword evidence="10 13" id="KW-0472">Membrane</keyword>
<dbReference type="GO" id="GO:0005634">
    <property type="term" value="C:nucleus"/>
    <property type="evidence" value="ECO:0007669"/>
    <property type="project" value="UniProtKB-SubCell"/>
</dbReference>
<reference evidence="19" key="2">
    <citation type="submission" date="2025-08" db="UniProtKB">
        <authorList>
            <consortium name="Ensembl"/>
        </authorList>
    </citation>
    <scope>IDENTIFICATION</scope>
</reference>
<keyword evidence="12 14" id="KW-0371">Homeobox</keyword>
<dbReference type="Gene3D" id="1.10.10.60">
    <property type="entry name" value="Homeodomain-like"/>
    <property type="match status" value="1"/>
</dbReference>
<dbReference type="Pfam" id="PF03798">
    <property type="entry name" value="TRAM_LAG1_CLN8"/>
    <property type="match status" value="1"/>
</dbReference>
<feature type="domain" description="Homeobox" evidence="17">
    <location>
        <begin position="84"/>
        <end position="128"/>
    </location>
</feature>
<comment type="pathway">
    <text evidence="3">Sphingolipid metabolism.</text>
</comment>
<organism evidence="19 20">
    <name type="scientific">Sarcophilus harrisii</name>
    <name type="common">Tasmanian devil</name>
    <name type="synonym">Sarcophilus laniarius</name>
    <dbReference type="NCBI Taxonomy" id="9305"/>
    <lineage>
        <taxon>Eukaryota</taxon>
        <taxon>Metazoa</taxon>
        <taxon>Chordata</taxon>
        <taxon>Craniata</taxon>
        <taxon>Vertebrata</taxon>
        <taxon>Euteleostomi</taxon>
        <taxon>Mammalia</taxon>
        <taxon>Metatheria</taxon>
        <taxon>Dasyuromorphia</taxon>
        <taxon>Dasyuridae</taxon>
        <taxon>Sarcophilus</taxon>
    </lineage>
</organism>
<feature type="transmembrane region" description="Helical" evidence="16">
    <location>
        <begin position="263"/>
        <end position="286"/>
    </location>
</feature>
<dbReference type="Ensembl" id="ENSSHAT00000028401.1">
    <property type="protein sequence ID" value="ENSSHAP00000040951.1"/>
    <property type="gene ID" value="ENSSHAG00000029219.1"/>
</dbReference>
<feature type="transmembrane region" description="Helical" evidence="16">
    <location>
        <begin position="307"/>
        <end position="328"/>
    </location>
</feature>